<reference evidence="2 3" key="1">
    <citation type="submission" date="2020-08" db="EMBL/GenBank/DDBJ databases">
        <title>Sequencing the genomes of 1000 actinobacteria strains.</title>
        <authorList>
            <person name="Klenk H.-P."/>
        </authorList>
    </citation>
    <scope>NUCLEOTIDE SEQUENCE [LARGE SCALE GENOMIC DNA]</scope>
    <source>
        <strain evidence="2 3">DSM 45584</strain>
    </source>
</reference>
<dbReference type="AlphaFoldDB" id="A0A840Q9B5"/>
<evidence type="ECO:0000313" key="3">
    <source>
        <dbReference type="Proteomes" id="UP000584374"/>
    </source>
</evidence>
<organism evidence="2 3">
    <name type="scientific">Saccharopolyspora phatthalungensis</name>
    <dbReference type="NCBI Taxonomy" id="664693"/>
    <lineage>
        <taxon>Bacteria</taxon>
        <taxon>Bacillati</taxon>
        <taxon>Actinomycetota</taxon>
        <taxon>Actinomycetes</taxon>
        <taxon>Pseudonocardiales</taxon>
        <taxon>Pseudonocardiaceae</taxon>
        <taxon>Saccharopolyspora</taxon>
    </lineage>
</organism>
<evidence type="ECO:0000313" key="2">
    <source>
        <dbReference type="EMBL" id="MBB5155179.1"/>
    </source>
</evidence>
<dbReference type="EMBL" id="JACHIW010000001">
    <property type="protein sequence ID" value="MBB5155179.1"/>
    <property type="molecule type" value="Genomic_DNA"/>
</dbReference>
<feature type="compositionally biased region" description="Polar residues" evidence="1">
    <location>
        <begin position="10"/>
        <end position="22"/>
    </location>
</feature>
<name>A0A840Q9B5_9PSEU</name>
<gene>
    <name evidence="2" type="ORF">BJ970_002713</name>
</gene>
<accession>A0A840Q9B5</accession>
<sequence>MDSEDLPLKVSSTTPAMGMASQQVPEMTLTMRYAD</sequence>
<comment type="caution">
    <text evidence="2">The sequence shown here is derived from an EMBL/GenBank/DDBJ whole genome shotgun (WGS) entry which is preliminary data.</text>
</comment>
<feature type="region of interest" description="Disordered" evidence="1">
    <location>
        <begin position="1"/>
        <end position="22"/>
    </location>
</feature>
<evidence type="ECO:0000256" key="1">
    <source>
        <dbReference type="SAM" id="MobiDB-lite"/>
    </source>
</evidence>
<protein>
    <submittedName>
        <fullName evidence="2">Uncharacterized protein</fullName>
    </submittedName>
</protein>
<proteinExistence type="predicted"/>
<dbReference type="Proteomes" id="UP000584374">
    <property type="component" value="Unassembled WGS sequence"/>
</dbReference>
<keyword evidence="3" id="KW-1185">Reference proteome</keyword>